<evidence type="ECO:0000256" key="3">
    <source>
        <dbReference type="SAM" id="Phobius"/>
    </source>
</evidence>
<dbReference type="Proteomes" id="UP000009173">
    <property type="component" value="Chromosome"/>
</dbReference>
<dbReference type="AlphaFoldDB" id="A0A0H3A8W5"/>
<feature type="transmembrane region" description="Helical" evidence="3">
    <location>
        <begin position="12"/>
        <end position="33"/>
    </location>
</feature>
<dbReference type="InterPro" id="IPR050469">
    <property type="entry name" value="Diguanylate_Cyclase"/>
</dbReference>
<protein>
    <recommendedName>
        <fullName evidence="1">diguanylate cyclase</fullName>
        <ecNumber evidence="1">2.7.7.65</ecNumber>
    </recommendedName>
</protein>
<dbReference type="Pfam" id="PF00990">
    <property type="entry name" value="GGDEF"/>
    <property type="match status" value="1"/>
</dbReference>
<dbReference type="SMR" id="A0A0H3A8W5"/>
<gene>
    <name evidence="5" type="ordered locus">Dvul_2045</name>
</gene>
<dbReference type="GO" id="GO:0043709">
    <property type="term" value="P:cell adhesion involved in single-species biofilm formation"/>
    <property type="evidence" value="ECO:0007669"/>
    <property type="project" value="TreeGrafter"/>
</dbReference>
<proteinExistence type="predicted"/>
<dbReference type="GO" id="GO:0052621">
    <property type="term" value="F:diguanylate cyclase activity"/>
    <property type="evidence" value="ECO:0007669"/>
    <property type="project" value="UniProtKB-EC"/>
</dbReference>
<dbReference type="FunFam" id="3.30.70.270:FF:000001">
    <property type="entry name" value="Diguanylate cyclase domain protein"/>
    <property type="match status" value="1"/>
</dbReference>
<sequence length="243" mass="27334">MPERSHRRLVHLAFRMLQGAALGAGAPLGWLVIRTLLDLSPSHPDYDFWLFLYISVGSILVFTGMGGWVGREELRLERLSLVDPLTGLYNRRSFETALEKEMARWRRREAPVALLMLDLDHFKLVNDTWGHQAGDRVLQTLARLLSSTVRIEDLPARVGGEEFAVIMPEVTGDEAYQAAERLRLVVAGHLFDIGVESIEVRVSIGVACTEMQNVADGATLVRLADEALYRAKQRGRDRVETAW</sequence>
<dbReference type="GO" id="GO:0005886">
    <property type="term" value="C:plasma membrane"/>
    <property type="evidence" value="ECO:0007669"/>
    <property type="project" value="TreeGrafter"/>
</dbReference>
<dbReference type="InterPro" id="IPR043128">
    <property type="entry name" value="Rev_trsase/Diguanyl_cyclase"/>
</dbReference>
<dbReference type="PROSITE" id="PS50887">
    <property type="entry name" value="GGDEF"/>
    <property type="match status" value="1"/>
</dbReference>
<dbReference type="SUPFAM" id="SSF55073">
    <property type="entry name" value="Nucleotide cyclase"/>
    <property type="match status" value="1"/>
</dbReference>
<dbReference type="CDD" id="cd01949">
    <property type="entry name" value="GGDEF"/>
    <property type="match status" value="1"/>
</dbReference>
<keyword evidence="3" id="KW-0812">Transmembrane</keyword>
<keyword evidence="3" id="KW-0472">Membrane</keyword>
<evidence type="ECO:0000259" key="4">
    <source>
        <dbReference type="PROSITE" id="PS50887"/>
    </source>
</evidence>
<reference evidence="6" key="1">
    <citation type="journal article" date="2009" name="Environ. Microbiol.">
        <title>Contribution of mobile genetic elements to Desulfovibrio vulgaris genome plasticity.</title>
        <authorList>
            <person name="Walker C.B."/>
            <person name="Stolyar S."/>
            <person name="Chivian D."/>
            <person name="Pinel N."/>
            <person name="Gabster J.A."/>
            <person name="Dehal P.S."/>
            <person name="He Z."/>
            <person name="Yang Z.K."/>
            <person name="Yen H.C."/>
            <person name="Zhou J."/>
            <person name="Wall J.D."/>
            <person name="Hazen T.C."/>
            <person name="Arkin A.P."/>
            <person name="Stahl D.A."/>
        </authorList>
    </citation>
    <scope>NUCLEOTIDE SEQUENCE [LARGE SCALE GENOMIC DNA]</scope>
    <source>
        <strain evidence="6">DP4</strain>
    </source>
</reference>
<dbReference type="PANTHER" id="PTHR45138">
    <property type="entry name" value="REGULATORY COMPONENTS OF SENSORY TRANSDUCTION SYSTEM"/>
    <property type="match status" value="1"/>
</dbReference>
<evidence type="ECO:0000313" key="5">
    <source>
        <dbReference type="EMBL" id="ABM29061.1"/>
    </source>
</evidence>
<name>A0A0H3A8W5_NITV4</name>
<feature type="transmembrane region" description="Helical" evidence="3">
    <location>
        <begin position="48"/>
        <end position="69"/>
    </location>
</feature>
<evidence type="ECO:0000256" key="1">
    <source>
        <dbReference type="ARBA" id="ARBA00012528"/>
    </source>
</evidence>
<dbReference type="RefSeq" id="WP_010938239.1">
    <property type="nucleotide sequence ID" value="NC_008751.1"/>
</dbReference>
<dbReference type="Gene3D" id="3.30.70.270">
    <property type="match status" value="1"/>
</dbReference>
<dbReference type="GO" id="GO:1902201">
    <property type="term" value="P:negative regulation of bacterial-type flagellum-dependent cell motility"/>
    <property type="evidence" value="ECO:0007669"/>
    <property type="project" value="TreeGrafter"/>
</dbReference>
<dbReference type="PANTHER" id="PTHR45138:SF9">
    <property type="entry name" value="DIGUANYLATE CYCLASE DGCM-RELATED"/>
    <property type="match status" value="1"/>
</dbReference>
<dbReference type="EC" id="2.7.7.65" evidence="1"/>
<dbReference type="NCBIfam" id="TIGR00254">
    <property type="entry name" value="GGDEF"/>
    <property type="match status" value="1"/>
</dbReference>
<evidence type="ECO:0000256" key="2">
    <source>
        <dbReference type="ARBA" id="ARBA00034247"/>
    </source>
</evidence>
<comment type="catalytic activity">
    <reaction evidence="2">
        <text>2 GTP = 3',3'-c-di-GMP + 2 diphosphate</text>
        <dbReference type="Rhea" id="RHEA:24898"/>
        <dbReference type="ChEBI" id="CHEBI:33019"/>
        <dbReference type="ChEBI" id="CHEBI:37565"/>
        <dbReference type="ChEBI" id="CHEBI:58805"/>
        <dbReference type="EC" id="2.7.7.65"/>
    </reaction>
</comment>
<evidence type="ECO:0000313" key="6">
    <source>
        <dbReference type="Proteomes" id="UP000009173"/>
    </source>
</evidence>
<accession>A0A0H3A8W5</accession>
<dbReference type="InterPro" id="IPR029787">
    <property type="entry name" value="Nucleotide_cyclase"/>
</dbReference>
<dbReference type="InterPro" id="IPR000160">
    <property type="entry name" value="GGDEF_dom"/>
</dbReference>
<dbReference type="HOGENOM" id="CLU_000445_11_16_7"/>
<organism evidence="5 6">
    <name type="scientific">Nitratidesulfovibrio vulgaris (strain DP4)</name>
    <name type="common">Desulfovibrio vulgaris</name>
    <dbReference type="NCBI Taxonomy" id="391774"/>
    <lineage>
        <taxon>Bacteria</taxon>
        <taxon>Pseudomonadati</taxon>
        <taxon>Thermodesulfobacteriota</taxon>
        <taxon>Desulfovibrionia</taxon>
        <taxon>Desulfovibrionales</taxon>
        <taxon>Desulfovibrionaceae</taxon>
        <taxon>Nitratidesulfovibrio</taxon>
    </lineage>
</organism>
<dbReference type="KEGG" id="dvl:Dvul_2045"/>
<dbReference type="EMBL" id="CP000527">
    <property type="protein sequence ID" value="ABM29061.1"/>
    <property type="molecule type" value="Genomic_DNA"/>
</dbReference>
<feature type="domain" description="GGDEF" evidence="4">
    <location>
        <begin position="110"/>
        <end position="243"/>
    </location>
</feature>
<keyword evidence="3" id="KW-1133">Transmembrane helix</keyword>
<dbReference type="SMART" id="SM00267">
    <property type="entry name" value="GGDEF"/>
    <property type="match status" value="1"/>
</dbReference>